<dbReference type="PRINTS" id="PR00506">
    <property type="entry name" value="D21N6MTFRASE"/>
</dbReference>
<name>A0A097AS42_THEKI</name>
<keyword evidence="3 7" id="KW-0808">Transferase</keyword>
<proteinExistence type="inferred from homology"/>
<comment type="similarity">
    <text evidence="1">Belongs to the N(4)/N(6)-methyltransferase family.</text>
</comment>
<sequence length="642" mass="74217">MENKVSKEIFNPVQDNIKKLAELFPTVVKDGQVDFEALKQELGQVEEVGKEKYELTWPGKTLAKQLALTDVVGKTLKYVPEESKNPDTTENLYIEGDNLEVLKLLRNSYYGKIKMIYIDPPYNTGNDFIYKDDFKKLKEESDKEEGELDENGERLIKNQRSSARFHSNWLNMMYPRLKVAKDLLSDDGVIFISIDDNEVDNLKLLANEIFGEKNFIACFPWRKRTAKSDVPFGISQDYEWILCYAKSELFVAGIERKRKYYETPDFNGRPWRIHDLTQQKSASERPNSYFTIINPKTGEEYPADPNNVWRVTKDTFKKYYKENKIVFPGDYDFLRISKPVLRYFKDEDEEKAGEKFGYKAVSTLLPDGVGLTEDGTKEIKELFGVKLFNFPKPSSLIKYLIKIATAFDYDSIILDFFSGSATTAHAVMQLNAEDGGKRKFIMVQLPEKVDEESEAYKAGFKTIADIGKERIRRAGEKIKEEFKDKEWIDDLDIGFKVFKVAETNIRWNDEVFDGEQITLSESALSVKDALDFNPGFTDIDVVYEIMLRHRDFPLTSKIEKLTNIGNRTYMFADSVVVCLEETITSDIVDKIASLEPKPIKIIFRDSAFDDDISLKLNILHRLDTQIKLFNQGKDQTYRVEFI</sequence>
<dbReference type="Gene3D" id="3.40.50.150">
    <property type="entry name" value="Vaccinia Virus protein VP39"/>
    <property type="match status" value="1"/>
</dbReference>
<dbReference type="KEGG" id="tki:TKV_c14530"/>
<dbReference type="GO" id="GO:0003677">
    <property type="term" value="F:DNA binding"/>
    <property type="evidence" value="ECO:0007669"/>
    <property type="project" value="InterPro"/>
</dbReference>
<evidence type="ECO:0000256" key="4">
    <source>
        <dbReference type="ARBA" id="ARBA00022691"/>
    </source>
</evidence>
<dbReference type="GO" id="GO:0009307">
    <property type="term" value="P:DNA restriction-modification system"/>
    <property type="evidence" value="ECO:0007669"/>
    <property type="project" value="UniProtKB-KW"/>
</dbReference>
<gene>
    <name evidence="7" type="primary">mod</name>
    <name evidence="7" type="ORF">TKV_c14530</name>
</gene>
<dbReference type="EC" id="2.1.1.72" evidence="7"/>
<evidence type="ECO:0000313" key="7">
    <source>
        <dbReference type="EMBL" id="AIS52622.1"/>
    </source>
</evidence>
<keyword evidence="2 7" id="KW-0489">Methyltransferase</keyword>
<dbReference type="SUPFAM" id="SSF53335">
    <property type="entry name" value="S-adenosyl-L-methionine-dependent methyltransferases"/>
    <property type="match status" value="1"/>
</dbReference>
<keyword evidence="5" id="KW-0680">Restriction system</keyword>
<evidence type="ECO:0000256" key="2">
    <source>
        <dbReference type="ARBA" id="ARBA00022603"/>
    </source>
</evidence>
<dbReference type="REBASE" id="94404">
    <property type="entry name" value="M.Tki2030ORF14530P"/>
</dbReference>
<feature type="domain" description="DNA methylase N-4/N-6" evidence="6">
    <location>
        <begin position="113"/>
        <end position="442"/>
    </location>
</feature>
<keyword evidence="4" id="KW-0949">S-adenosyl-L-methionine</keyword>
<dbReference type="PROSITE" id="PS00092">
    <property type="entry name" value="N6_MTASE"/>
    <property type="match status" value="1"/>
</dbReference>
<dbReference type="OrthoDB" id="9800801at2"/>
<dbReference type="HOGENOM" id="CLU_020164_2_1_9"/>
<dbReference type="Proteomes" id="UP000029669">
    <property type="component" value="Chromosome"/>
</dbReference>
<protein>
    <submittedName>
        <fullName evidence="7">Type III restriction-modification system StyLTI enzyme Mod</fullName>
        <ecNumber evidence="7">2.1.1.72</ecNumber>
    </submittedName>
</protein>
<dbReference type="AlphaFoldDB" id="A0A097AS42"/>
<dbReference type="InterPro" id="IPR002052">
    <property type="entry name" value="DNA_methylase_N6_adenine_CS"/>
</dbReference>
<dbReference type="STRING" id="2325.TKV_c14530"/>
<dbReference type="InterPro" id="IPR002295">
    <property type="entry name" value="N4/N6-MTase_EcoPI_Mod-like"/>
</dbReference>
<reference evidence="8" key="1">
    <citation type="journal article" date="2015" name="Genome Announc.">
        <title>Whole-Genome Sequences of 80 Environmental and Clinical Isolates of Burkholderia pseudomallei.</title>
        <authorList>
            <person name="Johnson S.L."/>
            <person name="Baker A.L."/>
            <person name="Chain P.S."/>
            <person name="Currie B.J."/>
            <person name="Daligault H.E."/>
            <person name="Davenport K.W."/>
            <person name="Davis C.B."/>
            <person name="Inglis T.J."/>
            <person name="Kaestli M."/>
            <person name="Koren S."/>
            <person name="Mayo M."/>
            <person name="Merritt A.J."/>
            <person name="Price E.P."/>
            <person name="Sarovich D.S."/>
            <person name="Warner J."/>
            <person name="Rosovitz M.J."/>
        </authorList>
    </citation>
    <scope>NUCLEOTIDE SEQUENCE [LARGE SCALE GENOMIC DNA]</scope>
    <source>
        <strain evidence="8">DSM 2030</strain>
    </source>
</reference>
<dbReference type="eggNOG" id="COG2189">
    <property type="taxonomic scope" value="Bacteria"/>
</dbReference>
<dbReference type="EMBL" id="CP009170">
    <property type="protein sequence ID" value="AIS52622.1"/>
    <property type="molecule type" value="Genomic_DNA"/>
</dbReference>
<evidence type="ECO:0000256" key="1">
    <source>
        <dbReference type="ARBA" id="ARBA00006594"/>
    </source>
</evidence>
<accession>A0A097AS42</accession>
<keyword evidence="8" id="KW-1185">Reference proteome</keyword>
<dbReference type="Pfam" id="PF01555">
    <property type="entry name" value="N6_N4_Mtase"/>
    <property type="match status" value="1"/>
</dbReference>
<dbReference type="GO" id="GO:0032259">
    <property type="term" value="P:methylation"/>
    <property type="evidence" value="ECO:0007669"/>
    <property type="project" value="UniProtKB-KW"/>
</dbReference>
<dbReference type="PIRSF" id="PIRSF015855">
    <property type="entry name" value="TypeIII_Mtase_mKpnI"/>
    <property type="match status" value="1"/>
</dbReference>
<dbReference type="GO" id="GO:0009007">
    <property type="term" value="F:site-specific DNA-methyltransferase (adenine-specific) activity"/>
    <property type="evidence" value="ECO:0007669"/>
    <property type="project" value="UniProtKB-EC"/>
</dbReference>
<dbReference type="RefSeq" id="WP_049685353.1">
    <property type="nucleotide sequence ID" value="NZ_CP009170.1"/>
</dbReference>
<organism evidence="7 8">
    <name type="scientific">Thermoanaerobacter kivui</name>
    <name type="common">Acetogenium kivui</name>
    <dbReference type="NCBI Taxonomy" id="2325"/>
    <lineage>
        <taxon>Bacteria</taxon>
        <taxon>Bacillati</taxon>
        <taxon>Bacillota</taxon>
        <taxon>Clostridia</taxon>
        <taxon>Thermoanaerobacterales</taxon>
        <taxon>Thermoanaerobacteraceae</taxon>
        <taxon>Thermoanaerobacter</taxon>
    </lineage>
</organism>
<dbReference type="GO" id="GO:0008170">
    <property type="term" value="F:N-methyltransferase activity"/>
    <property type="evidence" value="ECO:0007669"/>
    <property type="project" value="InterPro"/>
</dbReference>
<dbReference type="InterPro" id="IPR002941">
    <property type="entry name" value="DNA_methylase_N4/N6"/>
</dbReference>
<evidence type="ECO:0000256" key="3">
    <source>
        <dbReference type="ARBA" id="ARBA00022679"/>
    </source>
</evidence>
<dbReference type="InterPro" id="IPR029063">
    <property type="entry name" value="SAM-dependent_MTases_sf"/>
</dbReference>
<evidence type="ECO:0000259" key="6">
    <source>
        <dbReference type="Pfam" id="PF01555"/>
    </source>
</evidence>
<evidence type="ECO:0000313" key="8">
    <source>
        <dbReference type="Proteomes" id="UP000029669"/>
    </source>
</evidence>
<evidence type="ECO:0000256" key="5">
    <source>
        <dbReference type="ARBA" id="ARBA00022747"/>
    </source>
</evidence>